<keyword evidence="2" id="KW-1185">Reference proteome</keyword>
<proteinExistence type="predicted"/>
<evidence type="ECO:0008006" key="3">
    <source>
        <dbReference type="Google" id="ProtNLM"/>
    </source>
</evidence>
<comment type="caution">
    <text evidence="1">The sequence shown here is derived from an EMBL/GenBank/DDBJ whole genome shotgun (WGS) entry which is preliminary data.</text>
</comment>
<dbReference type="SUPFAM" id="SSF102405">
    <property type="entry name" value="MCP/YpsA-like"/>
    <property type="match status" value="1"/>
</dbReference>
<evidence type="ECO:0000313" key="1">
    <source>
        <dbReference type="EMBL" id="TLS68634.1"/>
    </source>
</evidence>
<dbReference type="RefSeq" id="WP_138238253.1">
    <property type="nucleotide sequence ID" value="NZ_VBRY01000002.1"/>
</dbReference>
<sequence>MSFKVISGGQTGVDRAALDAAMLLGIEVGGWCPKGRKALDGVIPDRYPLTETRGKSYHIRTKCNVRDSDATLIICRDEPVGGTALTIKYCEQMGKPYLVYQLKAGEIDWIDSPEDVGSVLYWLNCLDVQVLNVAGPREGKHCPIYNRAISFLMTEVRHSSSHQSCRPKTKFSFFLNGRIRKLIQSDKFYGSGHKPCKSLQPRLTPNQLLCETLGNYSPADAIA</sequence>
<dbReference type="Pfam" id="PF12694">
    <property type="entry name" value="cpYpsA"/>
    <property type="match status" value="1"/>
</dbReference>
<dbReference type="Gene3D" id="3.40.50.450">
    <property type="match status" value="1"/>
</dbReference>
<name>A0A5R9H0Y8_9PROT</name>
<gene>
    <name evidence="1" type="ORF">FEF65_02710</name>
</gene>
<evidence type="ECO:0000313" key="2">
    <source>
        <dbReference type="Proteomes" id="UP000306585"/>
    </source>
</evidence>
<dbReference type="AlphaFoldDB" id="A0A5R9H0Y8"/>
<dbReference type="InterPro" id="IPR024755">
    <property type="entry name" value="cpYpsA"/>
</dbReference>
<reference evidence="1 2" key="1">
    <citation type="journal article" date="2019" name="Appl. Environ. Microbiol.">
        <title>Environmental Evidence and Genomic Insight of Iron-oxidizing Bacteria Preference Towards More Corrosion Resistant Stainless Steel at Higher Salinities.</title>
        <authorList>
            <person name="Garrison C.E."/>
            <person name="Price K.A."/>
            <person name="Field E.K."/>
        </authorList>
    </citation>
    <scope>NUCLEOTIDE SEQUENCE [LARGE SCALE GENOMIC DNA]</scope>
    <source>
        <strain evidence="1 2">P3</strain>
    </source>
</reference>
<accession>A0A5R9H0Y8</accession>
<protein>
    <recommendedName>
        <fullName evidence="3">Molybdenum cofactor carrier</fullName>
    </recommendedName>
</protein>
<dbReference type="EMBL" id="VBRY01000002">
    <property type="protein sequence ID" value="TLS68634.1"/>
    <property type="molecule type" value="Genomic_DNA"/>
</dbReference>
<dbReference type="Proteomes" id="UP000306585">
    <property type="component" value="Unassembled WGS sequence"/>
</dbReference>
<organism evidence="1 2">
    <name type="scientific">Mariprofundus erugo</name>
    <dbReference type="NCBI Taxonomy" id="2528639"/>
    <lineage>
        <taxon>Bacteria</taxon>
        <taxon>Pseudomonadati</taxon>
        <taxon>Pseudomonadota</taxon>
        <taxon>Candidatius Mariprofundia</taxon>
        <taxon>Mariprofundales</taxon>
        <taxon>Mariprofundaceae</taxon>
        <taxon>Mariprofundus</taxon>
    </lineage>
</organism>